<evidence type="ECO:0000256" key="7">
    <source>
        <dbReference type="ARBA" id="ARBA00047343"/>
    </source>
</evidence>
<dbReference type="GO" id="GO:0016853">
    <property type="term" value="F:isomerase activity"/>
    <property type="evidence" value="ECO:0007669"/>
    <property type="project" value="UniProtKB-KW"/>
</dbReference>
<dbReference type="CDD" id="cd02213">
    <property type="entry name" value="cupin_PMI_typeII_C"/>
    <property type="match status" value="1"/>
</dbReference>
<dbReference type="InterPro" id="IPR029044">
    <property type="entry name" value="Nucleotide-diphossugar_trans"/>
</dbReference>
<dbReference type="EC" id="2.7.7.13" evidence="2"/>
<evidence type="ECO:0000256" key="1">
    <source>
        <dbReference type="ARBA" id="ARBA00006115"/>
    </source>
</evidence>
<evidence type="ECO:0000256" key="6">
    <source>
        <dbReference type="ARBA" id="ARBA00023134"/>
    </source>
</evidence>
<organism evidence="13 14">
    <name type="scientific">Pararhizobium mangrovi</name>
    <dbReference type="NCBI Taxonomy" id="2590452"/>
    <lineage>
        <taxon>Bacteria</taxon>
        <taxon>Pseudomonadati</taxon>
        <taxon>Pseudomonadota</taxon>
        <taxon>Alphaproteobacteria</taxon>
        <taxon>Hyphomicrobiales</taxon>
        <taxon>Rhizobiaceae</taxon>
        <taxon>Rhizobium/Agrobacterium group</taxon>
        <taxon>Pararhizobium</taxon>
    </lineage>
</organism>
<evidence type="ECO:0000313" key="14">
    <source>
        <dbReference type="Proteomes" id="UP000320314"/>
    </source>
</evidence>
<dbReference type="FunFam" id="2.60.120.10:FF:000032">
    <property type="entry name" value="Mannose-1-phosphate guanylyltransferase/mannose-6-phosphate isomerase"/>
    <property type="match status" value="1"/>
</dbReference>
<dbReference type="Pfam" id="PF01050">
    <property type="entry name" value="MannoseP_isomer"/>
    <property type="match status" value="1"/>
</dbReference>
<dbReference type="InterPro" id="IPR005835">
    <property type="entry name" value="NTP_transferase_dom"/>
</dbReference>
<keyword evidence="4 13" id="KW-0548">Nucleotidyltransferase</keyword>
<keyword evidence="5" id="KW-0547">Nucleotide-binding</keyword>
<dbReference type="InterPro" id="IPR049577">
    <property type="entry name" value="GMPP_N"/>
</dbReference>
<dbReference type="PANTHER" id="PTHR46390">
    <property type="entry name" value="MANNOSE-1-PHOSPHATE GUANYLYLTRANSFERASE"/>
    <property type="match status" value="1"/>
</dbReference>
<dbReference type="OrthoDB" id="9806359at2"/>
<dbReference type="FunFam" id="3.90.550.10:FF:000046">
    <property type="entry name" value="Mannose-1-phosphate guanylyltransferase (GDP)"/>
    <property type="match status" value="1"/>
</dbReference>
<dbReference type="RefSeq" id="WP_141165783.1">
    <property type="nucleotide sequence ID" value="NZ_VHLH01000005.1"/>
</dbReference>
<dbReference type="Gene3D" id="2.60.120.10">
    <property type="entry name" value="Jelly Rolls"/>
    <property type="match status" value="1"/>
</dbReference>
<accession>A0A506UCG2</accession>
<feature type="domain" description="MannoseP isomerase/GMP-like beta-helix" evidence="12">
    <location>
        <begin position="314"/>
        <end position="368"/>
    </location>
</feature>
<dbReference type="Pfam" id="PF00483">
    <property type="entry name" value="NTP_transferase"/>
    <property type="match status" value="1"/>
</dbReference>
<dbReference type="EMBL" id="VHLH01000005">
    <property type="protein sequence ID" value="TPW30644.1"/>
    <property type="molecule type" value="Genomic_DNA"/>
</dbReference>
<evidence type="ECO:0000256" key="3">
    <source>
        <dbReference type="ARBA" id="ARBA00022679"/>
    </source>
</evidence>
<feature type="domain" description="Nucleotidyl transferase" evidence="10">
    <location>
        <begin position="28"/>
        <end position="306"/>
    </location>
</feature>
<protein>
    <recommendedName>
        <fullName evidence="2">mannose-1-phosphate guanylyltransferase</fullName>
        <ecNumber evidence="2">2.7.7.13</ecNumber>
    </recommendedName>
</protein>
<dbReference type="Gene3D" id="3.90.550.10">
    <property type="entry name" value="Spore Coat Polysaccharide Biosynthesis Protein SpsA, Chain A"/>
    <property type="match status" value="1"/>
</dbReference>
<keyword evidence="14" id="KW-1185">Reference proteome</keyword>
<evidence type="ECO:0000259" key="12">
    <source>
        <dbReference type="Pfam" id="PF22640"/>
    </source>
</evidence>
<dbReference type="GO" id="GO:0005525">
    <property type="term" value="F:GTP binding"/>
    <property type="evidence" value="ECO:0007669"/>
    <property type="project" value="UniProtKB-KW"/>
</dbReference>
<dbReference type="InterPro" id="IPR006375">
    <property type="entry name" value="Man1P_GuaTrfase/Man6P_Isoase"/>
</dbReference>
<gene>
    <name evidence="13" type="ORF">FJU11_04245</name>
</gene>
<dbReference type="PANTHER" id="PTHR46390:SF1">
    <property type="entry name" value="MANNOSE-1-PHOSPHATE GUANYLYLTRANSFERASE"/>
    <property type="match status" value="1"/>
</dbReference>
<dbReference type="GO" id="GO:0009298">
    <property type="term" value="P:GDP-mannose biosynthetic process"/>
    <property type="evidence" value="ECO:0007669"/>
    <property type="project" value="TreeGrafter"/>
</dbReference>
<keyword evidence="13" id="KW-0413">Isomerase</keyword>
<dbReference type="Pfam" id="PF22640">
    <property type="entry name" value="ManC_GMP_beta-helix"/>
    <property type="match status" value="1"/>
</dbReference>
<dbReference type="SUPFAM" id="SSF51182">
    <property type="entry name" value="RmlC-like cupins"/>
    <property type="match status" value="1"/>
</dbReference>
<dbReference type="InterPro" id="IPR054566">
    <property type="entry name" value="ManC/GMP-like_b-helix"/>
</dbReference>
<dbReference type="InterPro" id="IPR001538">
    <property type="entry name" value="Man6P_isomerase-2_C"/>
</dbReference>
<comment type="catalytic activity">
    <reaction evidence="7">
        <text>alpha-D-mannose 1-phosphate + GTP + H(+) = GDP-alpha-D-mannose + diphosphate</text>
        <dbReference type="Rhea" id="RHEA:15229"/>
        <dbReference type="ChEBI" id="CHEBI:15378"/>
        <dbReference type="ChEBI" id="CHEBI:33019"/>
        <dbReference type="ChEBI" id="CHEBI:37565"/>
        <dbReference type="ChEBI" id="CHEBI:57527"/>
        <dbReference type="ChEBI" id="CHEBI:58409"/>
        <dbReference type="EC" id="2.7.7.13"/>
    </reaction>
</comment>
<dbReference type="InterPro" id="IPR051161">
    <property type="entry name" value="Mannose-6P_isomerase_type2"/>
</dbReference>
<dbReference type="GO" id="GO:0004475">
    <property type="term" value="F:mannose-1-phosphate guanylyltransferase (GTP) activity"/>
    <property type="evidence" value="ECO:0007669"/>
    <property type="project" value="UniProtKB-EC"/>
</dbReference>
<evidence type="ECO:0000256" key="8">
    <source>
        <dbReference type="RuleBase" id="RU004190"/>
    </source>
</evidence>
<sequence length="491" mass="53843">MENEDAAAPGATTTEGDGGRSVPAGILPIVMAGGSGQRLWPLSRVAYPKQFLKLGGDKTMLQETVARLDGLSCAAPVVVCNEEHRFLAAEQMRGPDGLEATLVLEPVARNTAPALAAATMVALRDHEDPIVLALPADHMLADIPAFHRALGDAVRLAETGRLVTFGIVPERAETGYGYIERGEELDGGYAVHRFVEKPDAQTAADYLAGGRHLWNSGMFVFRASRFLREVKALCPEIHHACTAATADPVPDLDFLRLDRTAFARNPDLSIDHAIMEHTRAAAVVPLSAGWSDVGSFSTLWESREKDDAGNVVDGDVIAIDTHGSLVHAESRLVATFAVDDLVVVETKDAVLVTRRDRAHAIKTLVARLRELERCELADHRVVYRPWGRYDTIDLGDRDRVKRITVDPGCKLSLQRHYHRAEHWVVVHGTARVHRGETSTLLSEDQSLYIPVGEIHTLENPGRIPLELIEVQTGSYLGEDDIERLEDRYGRG</sequence>
<feature type="domain" description="Mannose-6-phosphate isomerase type II C-terminal" evidence="11">
    <location>
        <begin position="373"/>
        <end position="486"/>
    </location>
</feature>
<dbReference type="InterPro" id="IPR011051">
    <property type="entry name" value="RmlC_Cupin_sf"/>
</dbReference>
<keyword evidence="6" id="KW-0342">GTP-binding</keyword>
<evidence type="ECO:0000259" key="11">
    <source>
        <dbReference type="Pfam" id="PF01050"/>
    </source>
</evidence>
<dbReference type="InterPro" id="IPR014710">
    <property type="entry name" value="RmlC-like_jellyroll"/>
</dbReference>
<evidence type="ECO:0000313" key="13">
    <source>
        <dbReference type="EMBL" id="TPW30644.1"/>
    </source>
</evidence>
<dbReference type="NCBIfam" id="TIGR01479">
    <property type="entry name" value="GMP_PMI"/>
    <property type="match status" value="1"/>
</dbReference>
<comment type="similarity">
    <text evidence="1 8">Belongs to the mannose-6-phosphate isomerase type 2 family.</text>
</comment>
<evidence type="ECO:0000259" key="10">
    <source>
        <dbReference type="Pfam" id="PF00483"/>
    </source>
</evidence>
<evidence type="ECO:0000256" key="2">
    <source>
        <dbReference type="ARBA" id="ARBA00012387"/>
    </source>
</evidence>
<reference evidence="13 14" key="1">
    <citation type="submission" date="2019-06" db="EMBL/GenBank/DDBJ databases">
        <authorList>
            <person name="Li M."/>
        </authorList>
    </citation>
    <scope>NUCLEOTIDE SEQUENCE [LARGE SCALE GENOMIC DNA]</scope>
    <source>
        <strain evidence="13 14">BGMRC6574</strain>
    </source>
</reference>
<dbReference type="GO" id="GO:0000271">
    <property type="term" value="P:polysaccharide biosynthetic process"/>
    <property type="evidence" value="ECO:0007669"/>
    <property type="project" value="InterPro"/>
</dbReference>
<dbReference type="AlphaFoldDB" id="A0A506UCG2"/>
<evidence type="ECO:0000256" key="9">
    <source>
        <dbReference type="SAM" id="MobiDB-lite"/>
    </source>
</evidence>
<dbReference type="Proteomes" id="UP000320314">
    <property type="component" value="Unassembled WGS sequence"/>
</dbReference>
<dbReference type="SUPFAM" id="SSF53448">
    <property type="entry name" value="Nucleotide-diphospho-sugar transferases"/>
    <property type="match status" value="1"/>
</dbReference>
<evidence type="ECO:0000256" key="5">
    <source>
        <dbReference type="ARBA" id="ARBA00022741"/>
    </source>
</evidence>
<keyword evidence="3 13" id="KW-0808">Transferase</keyword>
<name>A0A506UCG2_9HYPH</name>
<proteinExistence type="inferred from homology"/>
<evidence type="ECO:0000256" key="4">
    <source>
        <dbReference type="ARBA" id="ARBA00022695"/>
    </source>
</evidence>
<feature type="region of interest" description="Disordered" evidence="9">
    <location>
        <begin position="1"/>
        <end position="20"/>
    </location>
</feature>
<dbReference type="CDD" id="cd02509">
    <property type="entry name" value="GDP-M1P_Guanylyltransferase"/>
    <property type="match status" value="1"/>
</dbReference>
<comment type="caution">
    <text evidence="13">The sequence shown here is derived from an EMBL/GenBank/DDBJ whole genome shotgun (WGS) entry which is preliminary data.</text>
</comment>